<name>A0A857LU77_9ACTN</name>
<dbReference type="InterPro" id="IPR036291">
    <property type="entry name" value="NAD(P)-bd_dom_sf"/>
</dbReference>
<dbReference type="RefSeq" id="WP_005183859.1">
    <property type="nucleotide sequence ID" value="NZ_CP045804.1"/>
</dbReference>
<dbReference type="GO" id="GO:0016491">
    <property type="term" value="F:oxidoreductase activity"/>
    <property type="evidence" value="ECO:0007669"/>
    <property type="project" value="UniProtKB-KW"/>
</dbReference>
<dbReference type="PANTHER" id="PTHR43157:SF73">
    <property type="entry name" value="WW DOMAIN-CONTAINING OXIDOREDUCTASE-LIKE PROTEIN"/>
    <property type="match status" value="1"/>
</dbReference>
<dbReference type="AlphaFoldDB" id="A0A857LU77"/>
<dbReference type="PRINTS" id="PR00081">
    <property type="entry name" value="GDHRDH"/>
</dbReference>
<dbReference type="Pfam" id="PF00106">
    <property type="entry name" value="adh_short"/>
    <property type="match status" value="1"/>
</dbReference>
<dbReference type="Gene3D" id="3.40.50.720">
    <property type="entry name" value="NAD(P)-binding Rossmann-like Domain"/>
    <property type="match status" value="1"/>
</dbReference>
<proteinExistence type="predicted"/>
<evidence type="ECO:0000256" key="1">
    <source>
        <dbReference type="ARBA" id="ARBA00023002"/>
    </source>
</evidence>
<dbReference type="SUPFAM" id="SSF51735">
    <property type="entry name" value="NAD(P)-binding Rossmann-fold domains"/>
    <property type="match status" value="1"/>
</dbReference>
<dbReference type="InterPro" id="IPR002347">
    <property type="entry name" value="SDR_fam"/>
</dbReference>
<organism evidence="2">
    <name type="scientific">Gordonia amarae</name>
    <dbReference type="NCBI Taxonomy" id="36821"/>
    <lineage>
        <taxon>Bacteria</taxon>
        <taxon>Bacillati</taxon>
        <taxon>Actinomycetota</taxon>
        <taxon>Actinomycetes</taxon>
        <taxon>Mycobacteriales</taxon>
        <taxon>Gordoniaceae</taxon>
        <taxon>Gordonia</taxon>
    </lineage>
</organism>
<dbReference type="PANTHER" id="PTHR43157">
    <property type="entry name" value="PHOSPHATIDYLINOSITOL-GLYCAN BIOSYNTHESIS CLASS F PROTEIN-RELATED"/>
    <property type="match status" value="1"/>
</dbReference>
<reference evidence="2" key="1">
    <citation type="journal article" date="2021" name="Nat. Microbiol.">
        <title>Cocultivation of an ultrasmall environmental parasitic bacterium with lytic ability against bacteria associated with wastewater foams.</title>
        <authorList>
            <person name="Batinovic S."/>
            <person name="Rose J.J.A."/>
            <person name="Ratcliffe J."/>
            <person name="Seviour R.J."/>
            <person name="Petrovski S."/>
        </authorList>
    </citation>
    <scope>NUCLEOTIDE SEQUENCE</scope>
    <source>
        <strain evidence="2">CON44</strain>
    </source>
</reference>
<keyword evidence="1" id="KW-0560">Oxidoreductase</keyword>
<gene>
    <name evidence="2" type="ORF">GII30_22285</name>
</gene>
<protein>
    <submittedName>
        <fullName evidence="2">SDR family NAD(P)-dependent oxidoreductase</fullName>
    </submittedName>
</protein>
<dbReference type="NCBIfam" id="NF004846">
    <property type="entry name" value="PRK06197.1"/>
    <property type="match status" value="1"/>
</dbReference>
<evidence type="ECO:0000313" key="2">
    <source>
        <dbReference type="EMBL" id="QHN41524.1"/>
    </source>
</evidence>
<dbReference type="EMBL" id="CP045810">
    <property type="protein sequence ID" value="QHN41524.1"/>
    <property type="molecule type" value="Genomic_DNA"/>
</dbReference>
<accession>A0A857LU77</accession>
<sequence length="303" mass="32016">MATTIPSQADKLAVVTGSNSGTGKEAARALAAAGASVIMAVRTVEKGEAARADILKTAPNADIEVRRVDLANLNSIKEFAEQLIKEGRPLDLLLNNAGVMMLPERHETIDGFETQFGTNFLGHFALTLRLLPLLLKAKAPRVVTMSSGNQAPIDFDDLNWEKRYSANGAYGRSKLADLLFSRQLARVAEAKGLNLISLGAHPGNAATSIYDNGTQYGGKPILVLRIAWKITPRHSAAAGAAPMLMAATSTGVEQAGYYGPRFGLIGAPAVAKVSKAGQDPEVAAQLWAEAERLTGVTLESQLA</sequence>